<feature type="repeat" description="ANK" evidence="4">
    <location>
        <begin position="528"/>
        <end position="560"/>
    </location>
</feature>
<organism evidence="7 8">
    <name type="scientific">Heterodermia speciosa</name>
    <dbReference type="NCBI Taxonomy" id="116794"/>
    <lineage>
        <taxon>Eukaryota</taxon>
        <taxon>Fungi</taxon>
        <taxon>Dikarya</taxon>
        <taxon>Ascomycota</taxon>
        <taxon>Pezizomycotina</taxon>
        <taxon>Lecanoromycetes</taxon>
        <taxon>OSLEUM clade</taxon>
        <taxon>Lecanoromycetidae</taxon>
        <taxon>Caliciales</taxon>
        <taxon>Physciaceae</taxon>
        <taxon>Heterodermia</taxon>
    </lineage>
</organism>
<feature type="repeat" description="ANK" evidence="4">
    <location>
        <begin position="495"/>
        <end position="527"/>
    </location>
</feature>
<dbReference type="SUPFAM" id="SSF48403">
    <property type="entry name" value="Ankyrin repeat"/>
    <property type="match status" value="1"/>
</dbReference>
<dbReference type="EMBL" id="CAJPDS010000090">
    <property type="protein sequence ID" value="CAF9936248.1"/>
    <property type="molecule type" value="Genomic_DNA"/>
</dbReference>
<evidence type="ECO:0000256" key="4">
    <source>
        <dbReference type="PROSITE-ProRule" id="PRU00023"/>
    </source>
</evidence>
<dbReference type="PANTHER" id="PTHR24198:SF165">
    <property type="entry name" value="ANKYRIN REPEAT-CONTAINING PROTEIN-RELATED"/>
    <property type="match status" value="1"/>
</dbReference>
<keyword evidence="3 4" id="KW-0040">ANK repeat</keyword>
<dbReference type="InterPro" id="IPR036770">
    <property type="entry name" value="Ankyrin_rpt-contain_sf"/>
</dbReference>
<dbReference type="Gene3D" id="3.40.50.1820">
    <property type="entry name" value="alpha/beta hydrolase"/>
    <property type="match status" value="1"/>
</dbReference>
<feature type="repeat" description="ANK" evidence="4">
    <location>
        <begin position="362"/>
        <end position="394"/>
    </location>
</feature>
<dbReference type="PROSITE" id="PS50088">
    <property type="entry name" value="ANK_REPEAT"/>
    <property type="match status" value="6"/>
</dbReference>
<evidence type="ECO:0000313" key="7">
    <source>
        <dbReference type="EMBL" id="CAF9936248.1"/>
    </source>
</evidence>
<evidence type="ECO:0000256" key="3">
    <source>
        <dbReference type="ARBA" id="ARBA00023043"/>
    </source>
</evidence>
<reference evidence="7" key="1">
    <citation type="submission" date="2021-03" db="EMBL/GenBank/DDBJ databases">
        <authorList>
            <person name="Tagirdzhanova G."/>
        </authorList>
    </citation>
    <scope>NUCLEOTIDE SEQUENCE</scope>
</reference>
<dbReference type="Pfam" id="PF05057">
    <property type="entry name" value="DUF676"/>
    <property type="match status" value="1"/>
</dbReference>
<comment type="caution">
    <text evidence="7">The sequence shown here is derived from an EMBL/GenBank/DDBJ whole genome shotgun (WGS) entry which is preliminary data.</text>
</comment>
<evidence type="ECO:0000256" key="5">
    <source>
        <dbReference type="SAM" id="MobiDB-lite"/>
    </source>
</evidence>
<dbReference type="Proteomes" id="UP000664521">
    <property type="component" value="Unassembled WGS sequence"/>
</dbReference>
<keyword evidence="8" id="KW-1185">Reference proteome</keyword>
<dbReference type="InterPro" id="IPR002110">
    <property type="entry name" value="Ankyrin_rpt"/>
</dbReference>
<accession>A0A8H3IX07</accession>
<feature type="repeat" description="ANK" evidence="4">
    <location>
        <begin position="428"/>
        <end position="460"/>
    </location>
</feature>
<dbReference type="PROSITE" id="PS50297">
    <property type="entry name" value="ANK_REP_REGION"/>
    <property type="match status" value="4"/>
</dbReference>
<dbReference type="SMART" id="SM00248">
    <property type="entry name" value="ANK"/>
    <property type="match status" value="7"/>
</dbReference>
<evidence type="ECO:0000313" key="8">
    <source>
        <dbReference type="Proteomes" id="UP000664521"/>
    </source>
</evidence>
<gene>
    <name evidence="7" type="ORF">HETSPECPRED_010272</name>
</gene>
<keyword evidence="2" id="KW-0677">Repeat</keyword>
<feature type="region of interest" description="Disordered" evidence="5">
    <location>
        <begin position="334"/>
        <end position="355"/>
    </location>
</feature>
<feature type="repeat" description="ANK" evidence="4">
    <location>
        <begin position="395"/>
        <end position="427"/>
    </location>
</feature>
<dbReference type="AlphaFoldDB" id="A0A8H3IX07"/>
<evidence type="ECO:0000256" key="1">
    <source>
        <dbReference type="ARBA" id="ARBA00007920"/>
    </source>
</evidence>
<evidence type="ECO:0000256" key="2">
    <source>
        <dbReference type="ARBA" id="ARBA00022737"/>
    </source>
</evidence>
<proteinExistence type="inferred from homology"/>
<dbReference type="InterPro" id="IPR007751">
    <property type="entry name" value="DUF676_lipase-like"/>
</dbReference>
<comment type="similarity">
    <text evidence="1">Belongs to the putative lipase ROG1 family.</text>
</comment>
<dbReference type="Pfam" id="PF12796">
    <property type="entry name" value="Ank_2"/>
    <property type="match status" value="3"/>
</dbReference>
<feature type="domain" description="DUF676" evidence="6">
    <location>
        <begin position="77"/>
        <end position="209"/>
    </location>
</feature>
<dbReference type="SUPFAM" id="SSF53474">
    <property type="entry name" value="alpha/beta-Hydrolases"/>
    <property type="match status" value="1"/>
</dbReference>
<dbReference type="Gene3D" id="1.25.40.20">
    <property type="entry name" value="Ankyrin repeat-containing domain"/>
    <property type="match status" value="1"/>
</dbReference>
<sequence>MLLRRKIKSLLSPGQPLHRPKSPLKGPEVTGESPLQTTDDPAPATLNPEALPALIEGGNNYGIKTLYDHGIEAFVDIVFIHGLTGNAYNTWLDEETDVHWPSKLLRQDIEKSRILSFGYDADVVGIWGRGPASGSRLSNHAENLVGKLVRERERSNTEFRRIIFVAHSLGGLVTEQALIHSKNSAEKHLNQIECCTIGIVFLGVPHCGSDLEAWVTIGRRMAGIVLQTSRDIVNVLNPDSEMLHIVENNFHSILRQRRNDPIELVCFYEELPVRGIGEIVPQRSAKIAGYNLYGIHANHMDMTKFRNQEDPGYDAVLGELQRWTKKFQHARQTISQPAISATSSSKTDSGAYSIPHSGSKPTGWTLLHAAIHNKSIEGVRAILAMGCDPNSQTAEGLTPLCVGACHGLLEISHLLLKAGADVNTTDLRGLTAIRQAVEDGHAELVQLLIEHGADVDLAPNEFQDGPLIGATMNNHIEVVKMLLAARADSRAQQFRGWSSLHYALGNKDEDMAILILRYDPDINASTNEGLRPLHLAALAGFVNICTRLVDLGARTEATDSGGSTALRFAVQAGQLETVQLLVERGSRTDVVGTDGHNLVEVALIFGHMKIYQYLEEQRVEGRGNI</sequence>
<dbReference type="PANTHER" id="PTHR24198">
    <property type="entry name" value="ANKYRIN REPEAT AND PROTEIN KINASE DOMAIN-CONTAINING PROTEIN"/>
    <property type="match status" value="1"/>
</dbReference>
<protein>
    <recommendedName>
        <fullName evidence="6">DUF676 domain-containing protein</fullName>
    </recommendedName>
</protein>
<feature type="region of interest" description="Disordered" evidence="5">
    <location>
        <begin position="12"/>
        <end position="47"/>
    </location>
</feature>
<name>A0A8H3IX07_9LECA</name>
<dbReference type="OrthoDB" id="427518at2759"/>
<evidence type="ECO:0000259" key="6">
    <source>
        <dbReference type="Pfam" id="PF05057"/>
    </source>
</evidence>
<dbReference type="InterPro" id="IPR029058">
    <property type="entry name" value="AB_hydrolase_fold"/>
</dbReference>
<feature type="compositionally biased region" description="Polar residues" evidence="5">
    <location>
        <begin position="334"/>
        <end position="350"/>
    </location>
</feature>
<feature type="repeat" description="ANK" evidence="4">
    <location>
        <begin position="561"/>
        <end position="593"/>
    </location>
</feature>